<dbReference type="Pfam" id="PF00586">
    <property type="entry name" value="AIRS"/>
    <property type="match status" value="1"/>
</dbReference>
<dbReference type="PANTHER" id="PTHR30270:SF0">
    <property type="entry name" value="THIAMINE-MONOPHOSPHATE KINASE"/>
    <property type="match status" value="1"/>
</dbReference>
<dbReference type="GO" id="GO:0009030">
    <property type="term" value="F:thiamine-phosphate kinase activity"/>
    <property type="evidence" value="ECO:0007669"/>
    <property type="project" value="UniProtKB-UniRule"/>
</dbReference>
<feature type="binding site" evidence="2">
    <location>
        <position position="28"/>
    </location>
    <ligand>
        <name>Mg(2+)</name>
        <dbReference type="ChEBI" id="CHEBI:18420"/>
        <label>3</label>
    </ligand>
</feature>
<feature type="binding site" evidence="2">
    <location>
        <position position="47"/>
    </location>
    <ligand>
        <name>Mg(2+)</name>
        <dbReference type="ChEBI" id="CHEBI:18420"/>
        <label>1</label>
    </ligand>
</feature>
<dbReference type="EC" id="2.7.4.16" evidence="2"/>
<comment type="catalytic activity">
    <reaction evidence="2">
        <text>thiamine phosphate + ATP = thiamine diphosphate + ADP</text>
        <dbReference type="Rhea" id="RHEA:15913"/>
        <dbReference type="ChEBI" id="CHEBI:30616"/>
        <dbReference type="ChEBI" id="CHEBI:37575"/>
        <dbReference type="ChEBI" id="CHEBI:58937"/>
        <dbReference type="ChEBI" id="CHEBI:456216"/>
        <dbReference type="EC" id="2.7.4.16"/>
    </reaction>
</comment>
<feature type="binding site" evidence="2">
    <location>
        <position position="75"/>
    </location>
    <ligand>
        <name>Mg(2+)</name>
        <dbReference type="ChEBI" id="CHEBI:18420"/>
        <label>4</label>
    </ligand>
</feature>
<feature type="binding site" evidence="2">
    <location>
        <position position="317"/>
    </location>
    <ligand>
        <name>substrate</name>
    </ligand>
</feature>
<comment type="caution">
    <text evidence="5">The sequence shown here is derived from an EMBL/GenBank/DDBJ whole genome shotgun (WGS) entry which is preliminary data.</text>
</comment>
<comment type="similarity">
    <text evidence="2">Belongs to the thiamine-monophosphate kinase family.</text>
</comment>
<keyword evidence="2" id="KW-0067">ATP-binding</keyword>
<feature type="binding site" evidence="2">
    <location>
        <position position="54"/>
    </location>
    <ligand>
        <name>substrate</name>
    </ligand>
</feature>
<comment type="function">
    <text evidence="2">Catalyzes the ATP-dependent phosphorylation of thiamine-monophosphate (TMP) to form thiamine-pyrophosphate (TPP), the active form of vitamin B1.</text>
</comment>
<comment type="miscellaneous">
    <text evidence="2">Reaction mechanism of ThiL seems to utilize a direct, inline transfer of the gamma-phosphate of ATP to TMP rather than a phosphorylated enzyme intermediate.</text>
</comment>
<keyword evidence="2" id="KW-0460">Magnesium</keyword>
<keyword evidence="2" id="KW-0479">Metal-binding</keyword>
<keyword evidence="2" id="KW-0547">Nucleotide-binding</keyword>
<dbReference type="SUPFAM" id="SSF55326">
    <property type="entry name" value="PurM N-terminal domain-like"/>
    <property type="match status" value="1"/>
</dbReference>
<feature type="binding site" evidence="2">
    <location>
        <position position="75"/>
    </location>
    <ligand>
        <name>Mg(2+)</name>
        <dbReference type="ChEBI" id="CHEBI:18420"/>
        <label>3</label>
    </ligand>
</feature>
<comment type="caution">
    <text evidence="2">Lacks conserved residue(s) required for the propagation of feature annotation.</text>
</comment>
<proteinExistence type="inferred from homology"/>
<gene>
    <name evidence="2 5" type="primary">thiL</name>
    <name evidence="5" type="ORF">ENJ51_06645</name>
</gene>
<feature type="binding site" evidence="2">
    <location>
        <position position="146"/>
    </location>
    <ligand>
        <name>ATP</name>
        <dbReference type="ChEBI" id="CHEBI:30616"/>
    </ligand>
</feature>
<feature type="binding site" evidence="2">
    <location>
        <position position="264"/>
    </location>
    <ligand>
        <name>substrate</name>
    </ligand>
</feature>
<dbReference type="InterPro" id="IPR006283">
    <property type="entry name" value="ThiL-like"/>
</dbReference>
<dbReference type="GO" id="GO:0009229">
    <property type="term" value="P:thiamine diphosphate biosynthetic process"/>
    <property type="evidence" value="ECO:0007669"/>
    <property type="project" value="UniProtKB-UniRule"/>
</dbReference>
<feature type="binding site" evidence="2">
    <location>
        <position position="217"/>
    </location>
    <ligand>
        <name>Mg(2+)</name>
        <dbReference type="ChEBI" id="CHEBI:18420"/>
        <label>5</label>
    </ligand>
</feature>
<sequence length="320" mass="34888">MPSEFDLIQDYFNWQQAFDSVQIGIGDDAAVLNLPNNKKQQLVVSVDTFIEGVHFPENTPADAIGHKALAVNLSDLAAMGAKPAWFTLALTLPEPNLTWLHDFSKGLKKLANQHKITLIGGDTTRGKLSITIQVMGFVERGKALLRSSAKLKDKIYVSGNLGDAAIGLAILQNCLEPLRISQQANQCCQNALNYPQPQNFLSNIIQPYANACLDISDGLLQDLGHILKASNLGACLNLDNIPLSDSALESGRKDALAYALTGGDDYQLLFTISEKNESQLLDDMAKTHYKISCIGEIDSKSGKITDHLGHLINVKGYQHF</sequence>
<evidence type="ECO:0000259" key="3">
    <source>
        <dbReference type="Pfam" id="PF00586"/>
    </source>
</evidence>
<dbReference type="NCBIfam" id="TIGR01379">
    <property type="entry name" value="thiL"/>
    <property type="match status" value="1"/>
</dbReference>
<feature type="binding site" evidence="2">
    <location>
        <position position="75"/>
    </location>
    <ligand>
        <name>Mg(2+)</name>
        <dbReference type="ChEBI" id="CHEBI:18420"/>
        <label>2</label>
    </ligand>
</feature>
<dbReference type="Gene3D" id="3.30.1330.10">
    <property type="entry name" value="PurM-like, N-terminal domain"/>
    <property type="match status" value="1"/>
</dbReference>
<feature type="binding site" evidence="2">
    <location>
        <position position="122"/>
    </location>
    <ligand>
        <name>Mg(2+)</name>
        <dbReference type="ChEBI" id="CHEBI:18420"/>
        <label>1</label>
    </ligand>
</feature>
<dbReference type="PANTHER" id="PTHR30270">
    <property type="entry name" value="THIAMINE-MONOPHOSPHATE KINASE"/>
    <property type="match status" value="1"/>
</dbReference>
<feature type="domain" description="PurM-like C-terminal" evidence="4">
    <location>
        <begin position="188"/>
        <end position="301"/>
    </location>
</feature>
<evidence type="ECO:0000256" key="2">
    <source>
        <dbReference type="HAMAP-Rule" id="MF_02128"/>
    </source>
</evidence>
<dbReference type="CDD" id="cd02194">
    <property type="entry name" value="ThiL"/>
    <property type="match status" value="1"/>
</dbReference>
<protein>
    <recommendedName>
        <fullName evidence="2">Thiamine-monophosphate kinase</fullName>
        <shortName evidence="2">TMP kinase</shortName>
        <shortName evidence="2">Thiamine-phosphate kinase</shortName>
        <ecNumber evidence="2">2.7.4.16</ecNumber>
    </recommendedName>
</protein>
<dbReference type="EMBL" id="DRMS01000248">
    <property type="protein sequence ID" value="HFC92474.1"/>
    <property type="molecule type" value="Genomic_DNA"/>
</dbReference>
<evidence type="ECO:0000256" key="1">
    <source>
        <dbReference type="ARBA" id="ARBA00022977"/>
    </source>
</evidence>
<dbReference type="PIRSF" id="PIRSF005303">
    <property type="entry name" value="Thiam_monoph_kin"/>
    <property type="match status" value="1"/>
</dbReference>
<feature type="domain" description="PurM-like N-terminal" evidence="3">
    <location>
        <begin position="26"/>
        <end position="138"/>
    </location>
</feature>
<feature type="binding site" evidence="2">
    <location>
        <position position="45"/>
    </location>
    <ligand>
        <name>Mg(2+)</name>
        <dbReference type="ChEBI" id="CHEBI:18420"/>
        <label>4</label>
    </ligand>
</feature>
<feature type="binding site" evidence="2">
    <location>
        <position position="216"/>
    </location>
    <ligand>
        <name>ATP</name>
        <dbReference type="ChEBI" id="CHEBI:30616"/>
    </ligand>
</feature>
<feature type="binding site" evidence="2">
    <location>
        <position position="28"/>
    </location>
    <ligand>
        <name>Mg(2+)</name>
        <dbReference type="ChEBI" id="CHEBI:18420"/>
        <label>4</label>
    </ligand>
</feature>
<name>A0A7V2SZT0_LEUMU</name>
<dbReference type="InterPro" id="IPR010918">
    <property type="entry name" value="PurM-like_C_dom"/>
</dbReference>
<dbReference type="Pfam" id="PF02769">
    <property type="entry name" value="AIRS_C"/>
    <property type="match status" value="1"/>
</dbReference>
<feature type="binding site" evidence="2">
    <location>
        <position position="47"/>
    </location>
    <ligand>
        <name>Mg(2+)</name>
        <dbReference type="ChEBI" id="CHEBI:18420"/>
        <label>2</label>
    </ligand>
</feature>
<dbReference type="Proteomes" id="UP000885750">
    <property type="component" value="Unassembled WGS sequence"/>
</dbReference>
<dbReference type="InterPro" id="IPR036676">
    <property type="entry name" value="PurM-like_C_sf"/>
</dbReference>
<keyword evidence="2 5" id="KW-0808">Transferase</keyword>
<dbReference type="GO" id="GO:0000287">
    <property type="term" value="F:magnesium ion binding"/>
    <property type="evidence" value="ECO:0007669"/>
    <property type="project" value="UniProtKB-UniRule"/>
</dbReference>
<dbReference type="InterPro" id="IPR016188">
    <property type="entry name" value="PurM-like_N"/>
</dbReference>
<dbReference type="UniPathway" id="UPA00060">
    <property type="reaction ID" value="UER00142"/>
</dbReference>
<keyword evidence="1 2" id="KW-0784">Thiamine biosynthesis</keyword>
<evidence type="ECO:0000313" key="5">
    <source>
        <dbReference type="EMBL" id="HFC92474.1"/>
    </source>
</evidence>
<dbReference type="GO" id="GO:0009228">
    <property type="term" value="P:thiamine biosynthetic process"/>
    <property type="evidence" value="ECO:0007669"/>
    <property type="project" value="UniProtKB-KW"/>
</dbReference>
<reference evidence="5" key="1">
    <citation type="journal article" date="2020" name="mSystems">
        <title>Genome- and Community-Level Interaction Insights into Carbon Utilization and Element Cycling Functions of Hydrothermarchaeota in Hydrothermal Sediment.</title>
        <authorList>
            <person name="Zhou Z."/>
            <person name="Liu Y."/>
            <person name="Xu W."/>
            <person name="Pan J."/>
            <person name="Luo Z.H."/>
            <person name="Li M."/>
        </authorList>
    </citation>
    <scope>NUCLEOTIDE SEQUENCE [LARGE SCALE GENOMIC DNA]</scope>
    <source>
        <strain evidence="5">HyVt-493</strain>
    </source>
</reference>
<dbReference type="GO" id="GO:0005524">
    <property type="term" value="F:ATP binding"/>
    <property type="evidence" value="ECO:0007669"/>
    <property type="project" value="UniProtKB-UniRule"/>
</dbReference>
<comment type="pathway">
    <text evidence="2">Cofactor biosynthesis; thiamine diphosphate biosynthesis; thiamine diphosphate from thiamine phosphate: step 1/1.</text>
</comment>
<accession>A0A7V2SZT0</accession>
<organism evidence="5">
    <name type="scientific">Leucothrix mucor</name>
    <dbReference type="NCBI Taxonomy" id="45248"/>
    <lineage>
        <taxon>Bacteria</taxon>
        <taxon>Pseudomonadati</taxon>
        <taxon>Pseudomonadota</taxon>
        <taxon>Gammaproteobacteria</taxon>
        <taxon>Thiotrichales</taxon>
        <taxon>Thiotrichaceae</taxon>
        <taxon>Leucothrix</taxon>
    </lineage>
</organism>
<keyword evidence="2 5" id="KW-0418">Kinase</keyword>
<feature type="binding site" evidence="2">
    <location>
        <begin position="121"/>
        <end position="122"/>
    </location>
    <ligand>
        <name>ATP</name>
        <dbReference type="ChEBI" id="CHEBI:30616"/>
    </ligand>
</feature>
<dbReference type="HAMAP" id="MF_02128">
    <property type="entry name" value="TMP_kinase"/>
    <property type="match status" value="1"/>
</dbReference>
<dbReference type="Gene3D" id="3.90.650.10">
    <property type="entry name" value="PurM-like C-terminal domain"/>
    <property type="match status" value="1"/>
</dbReference>
<dbReference type="SUPFAM" id="SSF56042">
    <property type="entry name" value="PurM C-terminal domain-like"/>
    <property type="match status" value="1"/>
</dbReference>
<dbReference type="AlphaFoldDB" id="A0A7V2SZT0"/>
<evidence type="ECO:0000259" key="4">
    <source>
        <dbReference type="Pfam" id="PF02769"/>
    </source>
</evidence>
<dbReference type="InterPro" id="IPR036921">
    <property type="entry name" value="PurM-like_N_sf"/>
</dbReference>
<feature type="binding site" evidence="2">
    <location>
        <position position="214"/>
    </location>
    <ligand>
        <name>Mg(2+)</name>
        <dbReference type="ChEBI" id="CHEBI:18420"/>
        <label>3</label>
    </ligand>
</feature>